<sequence length="105" mass="11482">MESEPTQGVFGPQSQRHLKNFLGRVKERNKPLRMASPNESAYLYDALPDISPHLYPKGLRALQGLLWSKEVGEGYIVSSLISLGSGSNHQSCCCSSPIRPKPVSG</sequence>
<evidence type="ECO:0000313" key="2">
    <source>
        <dbReference type="Proteomes" id="UP000886520"/>
    </source>
</evidence>
<keyword evidence="2" id="KW-1185">Reference proteome</keyword>
<gene>
    <name evidence="1" type="ORF">GOP47_0007863</name>
</gene>
<dbReference type="EMBL" id="JABFUD020000007">
    <property type="protein sequence ID" value="KAI5078039.1"/>
    <property type="molecule type" value="Genomic_DNA"/>
</dbReference>
<reference evidence="1" key="1">
    <citation type="submission" date="2021-01" db="EMBL/GenBank/DDBJ databases">
        <title>Adiantum capillus-veneris genome.</title>
        <authorList>
            <person name="Fang Y."/>
            <person name="Liao Q."/>
        </authorList>
    </citation>
    <scope>NUCLEOTIDE SEQUENCE</scope>
    <source>
        <strain evidence="1">H3</strain>
        <tissue evidence="1">Leaf</tissue>
    </source>
</reference>
<proteinExistence type="predicted"/>
<dbReference type="AlphaFoldDB" id="A0A9D4ZJQ2"/>
<comment type="caution">
    <text evidence="1">The sequence shown here is derived from an EMBL/GenBank/DDBJ whole genome shotgun (WGS) entry which is preliminary data.</text>
</comment>
<name>A0A9D4ZJQ2_ADICA</name>
<accession>A0A9D4ZJQ2</accession>
<evidence type="ECO:0000313" key="1">
    <source>
        <dbReference type="EMBL" id="KAI5078039.1"/>
    </source>
</evidence>
<feature type="non-terminal residue" evidence="1">
    <location>
        <position position="105"/>
    </location>
</feature>
<dbReference type="Proteomes" id="UP000886520">
    <property type="component" value="Chromosome 7"/>
</dbReference>
<protein>
    <submittedName>
        <fullName evidence="1">Uncharacterized protein</fullName>
    </submittedName>
</protein>
<organism evidence="1 2">
    <name type="scientific">Adiantum capillus-veneris</name>
    <name type="common">Maidenhair fern</name>
    <dbReference type="NCBI Taxonomy" id="13818"/>
    <lineage>
        <taxon>Eukaryota</taxon>
        <taxon>Viridiplantae</taxon>
        <taxon>Streptophyta</taxon>
        <taxon>Embryophyta</taxon>
        <taxon>Tracheophyta</taxon>
        <taxon>Polypodiopsida</taxon>
        <taxon>Polypodiidae</taxon>
        <taxon>Polypodiales</taxon>
        <taxon>Pteridineae</taxon>
        <taxon>Pteridaceae</taxon>
        <taxon>Vittarioideae</taxon>
        <taxon>Adiantum</taxon>
    </lineage>
</organism>